<reference evidence="3 4" key="1">
    <citation type="submission" date="2024-02" db="EMBL/GenBank/DDBJ databases">
        <title>A novel Wenzhouxiangellaceae bacterium, isolated from coastal sediments.</title>
        <authorList>
            <person name="Du Z.-J."/>
            <person name="Ye Y.-Q."/>
            <person name="Zhang X.-Y."/>
        </authorList>
    </citation>
    <scope>NUCLEOTIDE SEQUENCE [LARGE SCALE GENOMIC DNA]</scope>
    <source>
        <strain evidence="3 4">CH-27</strain>
    </source>
</reference>
<dbReference type="GO" id="GO:0016853">
    <property type="term" value="F:isomerase activity"/>
    <property type="evidence" value="ECO:0007669"/>
    <property type="project" value="UniProtKB-KW"/>
</dbReference>
<gene>
    <name evidence="3" type="ORF">V3330_18215</name>
</gene>
<comment type="caution">
    <text evidence="3">The sequence shown here is derived from an EMBL/GenBank/DDBJ whole genome shotgun (WGS) entry which is preliminary data.</text>
</comment>
<dbReference type="RefSeq" id="WP_354696890.1">
    <property type="nucleotide sequence ID" value="NZ_JAZHOG010000015.1"/>
</dbReference>
<dbReference type="EMBL" id="JAZHOG010000015">
    <property type="protein sequence ID" value="MEJ8569568.1"/>
    <property type="molecule type" value="Genomic_DNA"/>
</dbReference>
<dbReference type="InterPro" id="IPR003331">
    <property type="entry name" value="UDP_GlcNAc_Epimerase_2_dom"/>
</dbReference>
<dbReference type="Gene3D" id="3.40.50.12580">
    <property type="match status" value="1"/>
</dbReference>
<dbReference type="Proteomes" id="UP001359886">
    <property type="component" value="Unassembled WGS sequence"/>
</dbReference>
<dbReference type="InterPro" id="IPR016886">
    <property type="entry name" value="UCP028458_glyceroPtfrase"/>
</dbReference>
<keyword evidence="4" id="KW-1185">Reference proteome</keyword>
<comment type="similarity">
    <text evidence="1">Belongs to the UDP-N-acetylglucosamine 2-epimerase family.</text>
</comment>
<dbReference type="AlphaFoldDB" id="A0AAW9RNA7"/>
<dbReference type="PIRSF" id="PIRSF028458">
    <property type="entry name" value="UCP028458_glyceroPtfrase"/>
    <property type="match status" value="1"/>
</dbReference>
<feature type="domain" description="UDP-N-acetylglucosamine 2-epimerase" evidence="2">
    <location>
        <begin position="177"/>
        <end position="314"/>
    </location>
</feature>
<evidence type="ECO:0000259" key="2">
    <source>
        <dbReference type="Pfam" id="PF02350"/>
    </source>
</evidence>
<organism evidence="3 4">
    <name type="scientific">Elongatibacter sediminis</name>
    <dbReference type="NCBI Taxonomy" id="3119006"/>
    <lineage>
        <taxon>Bacteria</taxon>
        <taxon>Pseudomonadati</taxon>
        <taxon>Pseudomonadota</taxon>
        <taxon>Gammaproteobacteria</taxon>
        <taxon>Chromatiales</taxon>
        <taxon>Wenzhouxiangellaceae</taxon>
        <taxon>Elongatibacter</taxon>
    </lineage>
</organism>
<proteinExistence type="inferred from homology"/>
<name>A0AAW9RNA7_9GAMM</name>
<dbReference type="SUPFAM" id="SSF53756">
    <property type="entry name" value="UDP-Glycosyltransferase/glycogen phosphorylase"/>
    <property type="match status" value="1"/>
</dbReference>
<dbReference type="InterPro" id="IPR043148">
    <property type="entry name" value="TagF_C"/>
</dbReference>
<evidence type="ECO:0000256" key="1">
    <source>
        <dbReference type="RuleBase" id="RU003513"/>
    </source>
</evidence>
<evidence type="ECO:0000313" key="3">
    <source>
        <dbReference type="EMBL" id="MEJ8569568.1"/>
    </source>
</evidence>
<sequence>MPRRYLFYVEQNYCYGILRPIQNVLRSRGDEVAWLPVGDAFDRGGFEAGERVFDHVREAIAWSPCAVMVPGNFVPGFIPGIKVMVTHGLISEKRRKKDGVIYSFIERGLFDLYITHGPNTTTRWRQMADEAGYFEVAECGWPKLDPLFDGSLRRNASAGPVIYFASTFSPRLAAAPRLFDTVARLVAERDWQWRIQFHPKMPAAVTDRYRALSGDRLRVVDGHDTLQLLLDADVMLCDTSSIISEFALLQKPVVTYRNLSPRPYMIDVREPSAVGPALARALQRPPEVMRAVAEHARETHPWTDGRSSERVIEATDRLVESGLGHLRPKPRNRIRHWKMRRALRYYRLFPTR</sequence>
<keyword evidence="1" id="KW-0413">Isomerase</keyword>
<accession>A0AAW9RNA7</accession>
<evidence type="ECO:0000313" key="4">
    <source>
        <dbReference type="Proteomes" id="UP001359886"/>
    </source>
</evidence>
<protein>
    <submittedName>
        <fullName evidence="3">UDP-N-acetylglucosamine 2-epimerase</fullName>
    </submittedName>
</protein>
<dbReference type="Pfam" id="PF02350">
    <property type="entry name" value="Epimerase_2"/>
    <property type="match status" value="1"/>
</dbReference>